<dbReference type="Gene3D" id="1.10.510.10">
    <property type="entry name" value="Transferase(Phosphotransferase) domain 1"/>
    <property type="match status" value="1"/>
</dbReference>
<dbReference type="InterPro" id="IPR011009">
    <property type="entry name" value="Kinase-like_dom_sf"/>
</dbReference>
<keyword evidence="4" id="KW-0418">Kinase</keyword>
<dbReference type="SUPFAM" id="SSF56112">
    <property type="entry name" value="Protein kinase-like (PK-like)"/>
    <property type="match status" value="1"/>
</dbReference>
<dbReference type="EMBL" id="HBGE01029767">
    <property type="protein sequence ID" value="CAD9122344.1"/>
    <property type="molecule type" value="Transcribed_RNA"/>
</dbReference>
<proteinExistence type="predicted"/>
<dbReference type="PANTHER" id="PTHR24349">
    <property type="entry name" value="SERINE/THREONINE-PROTEIN KINASE"/>
    <property type="match status" value="1"/>
</dbReference>
<evidence type="ECO:0000256" key="5">
    <source>
        <dbReference type="ARBA" id="ARBA00022840"/>
    </source>
</evidence>
<reference evidence="7" key="1">
    <citation type="submission" date="2021-01" db="EMBL/GenBank/DDBJ databases">
        <authorList>
            <person name="Corre E."/>
            <person name="Pelletier E."/>
            <person name="Niang G."/>
            <person name="Scheremetjew M."/>
            <person name="Finn R."/>
            <person name="Kale V."/>
            <person name="Holt S."/>
            <person name="Cochrane G."/>
            <person name="Meng A."/>
            <person name="Brown T."/>
            <person name="Cohen L."/>
        </authorList>
    </citation>
    <scope>NUCLEOTIDE SEQUENCE</scope>
    <source>
        <strain evidence="7">OF101</strain>
    </source>
</reference>
<evidence type="ECO:0000256" key="4">
    <source>
        <dbReference type="ARBA" id="ARBA00022777"/>
    </source>
</evidence>
<dbReference type="PROSITE" id="PS50011">
    <property type="entry name" value="PROTEIN_KINASE_DOM"/>
    <property type="match status" value="1"/>
</dbReference>
<keyword evidence="1" id="KW-0723">Serine/threonine-protein kinase</keyword>
<dbReference type="GO" id="GO:0005524">
    <property type="term" value="F:ATP binding"/>
    <property type="evidence" value="ECO:0007669"/>
    <property type="project" value="UniProtKB-KW"/>
</dbReference>
<dbReference type="Gene3D" id="3.30.200.20">
    <property type="entry name" value="Phosphorylase Kinase, domain 1"/>
    <property type="match status" value="1"/>
</dbReference>
<accession>A0A7S1Q883</accession>
<dbReference type="InterPro" id="IPR000719">
    <property type="entry name" value="Prot_kinase_dom"/>
</dbReference>
<evidence type="ECO:0000313" key="7">
    <source>
        <dbReference type="EMBL" id="CAD9122344.1"/>
    </source>
</evidence>
<dbReference type="Pfam" id="PF00069">
    <property type="entry name" value="Pkinase"/>
    <property type="match status" value="1"/>
</dbReference>
<organism evidence="7">
    <name type="scientific">Alexandrium catenella</name>
    <name type="common">Red tide dinoflagellate</name>
    <name type="synonym">Gonyaulax catenella</name>
    <dbReference type="NCBI Taxonomy" id="2925"/>
    <lineage>
        <taxon>Eukaryota</taxon>
        <taxon>Sar</taxon>
        <taxon>Alveolata</taxon>
        <taxon>Dinophyceae</taxon>
        <taxon>Gonyaulacales</taxon>
        <taxon>Pyrocystaceae</taxon>
        <taxon>Alexandrium</taxon>
    </lineage>
</organism>
<evidence type="ECO:0000256" key="2">
    <source>
        <dbReference type="ARBA" id="ARBA00022679"/>
    </source>
</evidence>
<dbReference type="AlphaFoldDB" id="A0A7S1Q883"/>
<sequence>MSPFKLGSAPRKPALIVAESEESLQDTYDTGKKWPFPHGSLRDIVLRSTGIVRTVRTVVKQKDTDAEVLKQEVAIMKNLEHPNILQLLEVFEDAKSVYLVTEHCAGGTLLQSLTEAQRFSETQAALLMRQLFRAVRHMHERRLCHRHLCAECLFLATFGDVGPETLVKVGGFDLACHFEGDDRPLRQPCGAVGYMAPEVIDRDYSSPSDLWSCGVIMFYLLCGYLPFTGLTDQEITRECHRGAFFFHPVNWGHVSDCAKELIRFLLKRRASQRCSAVQALHHEWFKGPKRRLDEAGLKLLGGGPKAIDEQATDISASDLGALDLELDADPAAEDDIKSPIHVNSSFKPVLLMGGAA</sequence>
<evidence type="ECO:0000256" key="3">
    <source>
        <dbReference type="ARBA" id="ARBA00022741"/>
    </source>
</evidence>
<keyword evidence="3" id="KW-0547">Nucleotide-binding</keyword>
<dbReference type="GO" id="GO:0004674">
    <property type="term" value="F:protein serine/threonine kinase activity"/>
    <property type="evidence" value="ECO:0007669"/>
    <property type="project" value="UniProtKB-KW"/>
</dbReference>
<name>A0A7S1Q883_ALECA</name>
<evidence type="ECO:0000259" key="6">
    <source>
        <dbReference type="PROSITE" id="PS50011"/>
    </source>
</evidence>
<feature type="domain" description="Protein kinase" evidence="6">
    <location>
        <begin position="1"/>
        <end position="285"/>
    </location>
</feature>
<keyword evidence="2" id="KW-0808">Transferase</keyword>
<dbReference type="InterPro" id="IPR050205">
    <property type="entry name" value="CDPK_Ser/Thr_kinases"/>
</dbReference>
<evidence type="ECO:0000256" key="1">
    <source>
        <dbReference type="ARBA" id="ARBA00022527"/>
    </source>
</evidence>
<keyword evidence="5" id="KW-0067">ATP-binding</keyword>
<gene>
    <name evidence="7" type="ORF">ACAT0790_LOCUS17903</name>
</gene>
<protein>
    <recommendedName>
        <fullName evidence="6">Protein kinase domain-containing protein</fullName>
    </recommendedName>
</protein>